<dbReference type="Proteomes" id="UP000271339">
    <property type="component" value="Unassembled WGS sequence"/>
</dbReference>
<sequence>MKTLLITFALSLSAFFMNAQTDAQIASEGTTITINVPLQSTEGNVVFGLYNQDNFMKNPSEGAVGEIIEGNANVTFTNITPGEYAIILFHDKNTNKRMDFDANGMPSENYGLSNNPMSFGPPQWSDAKFEVTNQPIEMEIRM</sequence>
<accession>A0A3L9ZDK1</accession>
<organism evidence="2 3">
    <name type="scientific">Ulvibacter antarcticus</name>
    <dbReference type="NCBI Taxonomy" id="442714"/>
    <lineage>
        <taxon>Bacteria</taxon>
        <taxon>Pseudomonadati</taxon>
        <taxon>Bacteroidota</taxon>
        <taxon>Flavobacteriia</taxon>
        <taxon>Flavobacteriales</taxon>
        <taxon>Flavobacteriaceae</taxon>
        <taxon>Ulvibacter</taxon>
    </lineage>
</organism>
<dbReference type="InterPro" id="IPR018673">
    <property type="entry name" value="DUF2141"/>
</dbReference>
<dbReference type="Pfam" id="PF09912">
    <property type="entry name" value="DUF2141"/>
    <property type="match status" value="1"/>
</dbReference>
<feature type="signal peptide" evidence="1">
    <location>
        <begin position="1"/>
        <end position="19"/>
    </location>
</feature>
<comment type="caution">
    <text evidence="2">The sequence shown here is derived from an EMBL/GenBank/DDBJ whole genome shotgun (WGS) entry which is preliminary data.</text>
</comment>
<protein>
    <submittedName>
        <fullName evidence="2">Uncharacterized protein (DUF2141 family)</fullName>
    </submittedName>
</protein>
<evidence type="ECO:0000256" key="1">
    <source>
        <dbReference type="SAM" id="SignalP"/>
    </source>
</evidence>
<dbReference type="EMBL" id="REFC01000012">
    <property type="protein sequence ID" value="RMA64742.1"/>
    <property type="molecule type" value="Genomic_DNA"/>
</dbReference>
<proteinExistence type="predicted"/>
<reference evidence="2 3" key="1">
    <citation type="submission" date="2018-10" db="EMBL/GenBank/DDBJ databases">
        <title>Genomic Encyclopedia of Archaeal and Bacterial Type Strains, Phase II (KMG-II): from individual species to whole genera.</title>
        <authorList>
            <person name="Goeker M."/>
        </authorList>
    </citation>
    <scope>NUCLEOTIDE SEQUENCE [LARGE SCALE GENOMIC DNA]</scope>
    <source>
        <strain evidence="2 3">DSM 23424</strain>
    </source>
</reference>
<feature type="chain" id="PRO_5018188142" evidence="1">
    <location>
        <begin position="20"/>
        <end position="142"/>
    </location>
</feature>
<dbReference type="AlphaFoldDB" id="A0A3L9ZDK1"/>
<evidence type="ECO:0000313" key="2">
    <source>
        <dbReference type="EMBL" id="RMA64742.1"/>
    </source>
</evidence>
<dbReference type="OrthoDB" id="9788332at2"/>
<dbReference type="RefSeq" id="WP_121907176.1">
    <property type="nucleotide sequence ID" value="NZ_REFC01000012.1"/>
</dbReference>
<evidence type="ECO:0000313" key="3">
    <source>
        <dbReference type="Proteomes" id="UP000271339"/>
    </source>
</evidence>
<keyword evidence="1" id="KW-0732">Signal</keyword>
<keyword evidence="3" id="KW-1185">Reference proteome</keyword>
<gene>
    <name evidence="2" type="ORF">BXY75_1623</name>
</gene>
<name>A0A3L9ZDK1_9FLAO</name>